<dbReference type="EMBL" id="CP072134">
    <property type="protein sequence ID" value="QTH73015.1"/>
    <property type="molecule type" value="Genomic_DNA"/>
</dbReference>
<dbReference type="RefSeq" id="WP_208844634.1">
    <property type="nucleotide sequence ID" value="NZ_CP072134.1"/>
</dbReference>
<dbReference type="Proteomes" id="UP000664904">
    <property type="component" value="Plasmid unnamed4"/>
</dbReference>
<protein>
    <submittedName>
        <fullName evidence="1">Uncharacterized protein</fullName>
    </submittedName>
</protein>
<gene>
    <name evidence="1" type="ORF">J5O05_17315</name>
</gene>
<organism evidence="1 2">
    <name type="scientific">Pseudoalteromonas xiamenensis</name>
    <dbReference type="NCBI Taxonomy" id="882626"/>
    <lineage>
        <taxon>Bacteria</taxon>
        <taxon>Pseudomonadati</taxon>
        <taxon>Pseudomonadota</taxon>
        <taxon>Gammaproteobacteria</taxon>
        <taxon>Alteromonadales</taxon>
        <taxon>Pseudoalteromonadaceae</taxon>
        <taxon>Pseudoalteromonas</taxon>
    </lineage>
</organism>
<keyword evidence="1" id="KW-0614">Plasmid</keyword>
<evidence type="ECO:0000313" key="1">
    <source>
        <dbReference type="EMBL" id="QTH73015.1"/>
    </source>
</evidence>
<reference evidence="1" key="1">
    <citation type="submission" date="2021-03" db="EMBL/GenBank/DDBJ databases">
        <title>Complete Genome of Pseudoalteromonas xiamenensis STKMTI.2, a new potential marine bacterium producing anti-Vibrio compounds.</title>
        <authorList>
            <person name="Handayani D.P."/>
            <person name="Isnansetyo A."/>
            <person name="Istiqomah I."/>
            <person name="Jumina J."/>
        </authorList>
    </citation>
    <scope>NUCLEOTIDE SEQUENCE</scope>
    <source>
        <strain evidence="1">STKMTI.2</strain>
        <plasmid evidence="1">unnamed4</plasmid>
    </source>
</reference>
<evidence type="ECO:0000313" key="2">
    <source>
        <dbReference type="Proteomes" id="UP000664904"/>
    </source>
</evidence>
<dbReference type="KEGG" id="pxi:J5O05_17315"/>
<proteinExistence type="predicted"/>
<sequence length="62" mass="7198">MHAVKFTLLRAAEKEIEVRYAIRHIETDERDLNATTENVFSIAEGQKTTNLNFLSRMMTLTK</sequence>
<accession>A0A975HP90</accession>
<dbReference type="AlphaFoldDB" id="A0A975HP90"/>
<name>A0A975HP90_9GAMM</name>
<geneLocation type="plasmid" evidence="1 2">
    <name>unnamed4</name>
</geneLocation>
<keyword evidence="2" id="KW-1185">Reference proteome</keyword>